<dbReference type="Gene3D" id="1.10.630.10">
    <property type="entry name" value="Cytochrome P450"/>
    <property type="match status" value="1"/>
</dbReference>
<keyword evidence="4 9" id="KW-0349">Heme</keyword>
<organism evidence="11 12">
    <name type="scientific">Lactarius akahatsu</name>
    <dbReference type="NCBI Taxonomy" id="416441"/>
    <lineage>
        <taxon>Eukaryota</taxon>
        <taxon>Fungi</taxon>
        <taxon>Dikarya</taxon>
        <taxon>Basidiomycota</taxon>
        <taxon>Agaricomycotina</taxon>
        <taxon>Agaricomycetes</taxon>
        <taxon>Russulales</taxon>
        <taxon>Russulaceae</taxon>
        <taxon>Lactarius</taxon>
    </lineage>
</organism>
<evidence type="ECO:0000313" key="11">
    <source>
        <dbReference type="EMBL" id="KAH8985571.1"/>
    </source>
</evidence>
<keyword evidence="8 10" id="KW-0503">Monooxygenase</keyword>
<keyword evidence="7 9" id="KW-0408">Iron</keyword>
<dbReference type="PRINTS" id="PR00385">
    <property type="entry name" value="P450"/>
</dbReference>
<evidence type="ECO:0000256" key="6">
    <source>
        <dbReference type="ARBA" id="ARBA00023002"/>
    </source>
</evidence>
<dbReference type="PROSITE" id="PS00086">
    <property type="entry name" value="CYTOCHROME_P450"/>
    <property type="match status" value="1"/>
</dbReference>
<feature type="binding site" description="axial binding residue" evidence="9">
    <location>
        <position position="459"/>
    </location>
    <ligand>
        <name>heme</name>
        <dbReference type="ChEBI" id="CHEBI:30413"/>
    </ligand>
    <ligandPart>
        <name>Fe</name>
        <dbReference type="ChEBI" id="CHEBI:18248"/>
    </ligandPart>
</feature>
<dbReference type="GO" id="GO:0004497">
    <property type="term" value="F:monooxygenase activity"/>
    <property type="evidence" value="ECO:0007669"/>
    <property type="project" value="UniProtKB-KW"/>
</dbReference>
<dbReference type="GO" id="GO:0005506">
    <property type="term" value="F:iron ion binding"/>
    <property type="evidence" value="ECO:0007669"/>
    <property type="project" value="InterPro"/>
</dbReference>
<dbReference type="CDD" id="cd11065">
    <property type="entry name" value="CYP64-like"/>
    <property type="match status" value="1"/>
</dbReference>
<evidence type="ECO:0000256" key="2">
    <source>
        <dbReference type="ARBA" id="ARBA00005179"/>
    </source>
</evidence>
<comment type="similarity">
    <text evidence="3 10">Belongs to the cytochrome P450 family.</text>
</comment>
<evidence type="ECO:0000256" key="8">
    <source>
        <dbReference type="ARBA" id="ARBA00023033"/>
    </source>
</evidence>
<dbReference type="InterPro" id="IPR036396">
    <property type="entry name" value="Cyt_P450_sf"/>
</dbReference>
<dbReference type="AlphaFoldDB" id="A0AAD4LC81"/>
<evidence type="ECO:0000256" key="4">
    <source>
        <dbReference type="ARBA" id="ARBA00022617"/>
    </source>
</evidence>
<evidence type="ECO:0000313" key="12">
    <source>
        <dbReference type="Proteomes" id="UP001201163"/>
    </source>
</evidence>
<evidence type="ECO:0000256" key="7">
    <source>
        <dbReference type="ARBA" id="ARBA00023004"/>
    </source>
</evidence>
<reference evidence="11" key="1">
    <citation type="submission" date="2022-01" db="EMBL/GenBank/DDBJ databases">
        <title>Comparative genomics reveals a dynamic genome evolution in the ectomycorrhizal milk-cap (Lactarius) mushrooms.</title>
        <authorList>
            <consortium name="DOE Joint Genome Institute"/>
            <person name="Lebreton A."/>
            <person name="Tang N."/>
            <person name="Kuo A."/>
            <person name="LaButti K."/>
            <person name="Drula E."/>
            <person name="Barry K."/>
            <person name="Clum A."/>
            <person name="Lipzen A."/>
            <person name="Mousain D."/>
            <person name="Ng V."/>
            <person name="Wang R."/>
            <person name="Wang X."/>
            <person name="Dai Y."/>
            <person name="Henrissat B."/>
            <person name="Grigoriev I.V."/>
            <person name="Guerin-Laguette A."/>
            <person name="Yu F."/>
            <person name="Martin F.M."/>
        </authorList>
    </citation>
    <scope>NUCLEOTIDE SEQUENCE</scope>
    <source>
        <strain evidence="11">QP</strain>
    </source>
</reference>
<evidence type="ECO:0000256" key="5">
    <source>
        <dbReference type="ARBA" id="ARBA00022723"/>
    </source>
</evidence>
<dbReference type="InterPro" id="IPR017972">
    <property type="entry name" value="Cyt_P450_CS"/>
</dbReference>
<accession>A0AAD4LC81</accession>
<evidence type="ECO:0000256" key="1">
    <source>
        <dbReference type="ARBA" id="ARBA00001971"/>
    </source>
</evidence>
<comment type="cofactor">
    <cofactor evidence="1 9">
        <name>heme</name>
        <dbReference type="ChEBI" id="CHEBI:30413"/>
    </cofactor>
</comment>
<keyword evidence="6 10" id="KW-0560">Oxidoreductase</keyword>
<name>A0AAD4LC81_9AGAM</name>
<dbReference type="GO" id="GO:0016705">
    <property type="term" value="F:oxidoreductase activity, acting on paired donors, with incorporation or reduction of molecular oxygen"/>
    <property type="evidence" value="ECO:0007669"/>
    <property type="project" value="InterPro"/>
</dbReference>
<keyword evidence="12" id="KW-1185">Reference proteome</keyword>
<protein>
    <submittedName>
        <fullName evidence="11">Cytochrome P450</fullName>
    </submittedName>
</protein>
<dbReference type="InterPro" id="IPR001128">
    <property type="entry name" value="Cyt_P450"/>
</dbReference>
<dbReference type="PANTHER" id="PTHR46300:SF7">
    <property type="entry name" value="P450, PUTATIVE (EUROFUNG)-RELATED"/>
    <property type="match status" value="1"/>
</dbReference>
<dbReference type="EMBL" id="JAKELL010000062">
    <property type="protein sequence ID" value="KAH8985571.1"/>
    <property type="molecule type" value="Genomic_DNA"/>
</dbReference>
<dbReference type="GO" id="GO:0020037">
    <property type="term" value="F:heme binding"/>
    <property type="evidence" value="ECO:0007669"/>
    <property type="project" value="InterPro"/>
</dbReference>
<evidence type="ECO:0000256" key="9">
    <source>
        <dbReference type="PIRSR" id="PIRSR602401-1"/>
    </source>
</evidence>
<dbReference type="InterPro" id="IPR050364">
    <property type="entry name" value="Cytochrome_P450_fung"/>
</dbReference>
<dbReference type="Proteomes" id="UP001201163">
    <property type="component" value="Unassembled WGS sequence"/>
</dbReference>
<evidence type="ECO:0000256" key="10">
    <source>
        <dbReference type="RuleBase" id="RU000461"/>
    </source>
</evidence>
<evidence type="ECO:0000256" key="3">
    <source>
        <dbReference type="ARBA" id="ARBA00010617"/>
    </source>
</evidence>
<dbReference type="SUPFAM" id="SSF48264">
    <property type="entry name" value="Cytochrome P450"/>
    <property type="match status" value="1"/>
</dbReference>
<keyword evidence="5 9" id="KW-0479">Metal-binding</keyword>
<sequence>MATQLPETIGFTWILGDSGDRTTRLLAAFILIAGTGLITRLAKSYLRNLPPGPRGLPLIGDVIHIANPEWLASPERKDEYGDMMYINALGTGMLIINSQRVAVDLLEKRSLIYSSRPHYISVGDFMTNNLAFGILPYGDLLRQFRRVTAEIYSKSTVHHFHPIQSREALILALALIKSPSKPERHFHRHSWSIMLSVNYDLPPIKEDDPCIVEIENHLDRFLLEIQPGTRLVEYFPWLKYVPNGLAKWKRDAQNWFVQDSLMFQRFLGKVNDDLANGIDRPSFAATVIKNRSKHGLSEVEQAWLIGHVLTAGGETTATALEWWLLAMLVYPNVQARAHAELDEVVGRDRPPTFADIPFLPYIRAMLKEALRWSPILPFGAPHTLTEDDWYEGMLIPKGTMCLQNVRVLNFDPKVYGENVAEFDPTRYLDEQGQLKTVEGGREVQDGHGHVTFGFGRRICPGRHEAEGTLVMDFATLLWAMRFERPEGSQGELDVHTLVQPGLAAHPVPFECKMVPRFPEAEALLSEGLSMYE</sequence>
<dbReference type="Pfam" id="PF00067">
    <property type="entry name" value="p450"/>
    <property type="match status" value="1"/>
</dbReference>
<dbReference type="PANTHER" id="PTHR46300">
    <property type="entry name" value="P450, PUTATIVE (EUROFUNG)-RELATED-RELATED"/>
    <property type="match status" value="1"/>
</dbReference>
<dbReference type="PRINTS" id="PR00463">
    <property type="entry name" value="EP450I"/>
</dbReference>
<dbReference type="InterPro" id="IPR002401">
    <property type="entry name" value="Cyt_P450_E_grp-I"/>
</dbReference>
<comment type="pathway">
    <text evidence="2">Secondary metabolite biosynthesis.</text>
</comment>
<proteinExistence type="inferred from homology"/>
<gene>
    <name evidence="11" type="ORF">EDB92DRAFT_1356254</name>
</gene>
<comment type="caution">
    <text evidence="11">The sequence shown here is derived from an EMBL/GenBank/DDBJ whole genome shotgun (WGS) entry which is preliminary data.</text>
</comment>